<dbReference type="EMBL" id="CP073100">
    <property type="protein sequence ID" value="QUE51776.1"/>
    <property type="molecule type" value="Genomic_DNA"/>
</dbReference>
<accession>A0A975PFT4</accession>
<keyword evidence="2" id="KW-1185">Reference proteome</keyword>
<dbReference type="SUPFAM" id="SSF102588">
    <property type="entry name" value="LmbE-like"/>
    <property type="match status" value="1"/>
</dbReference>
<organism evidence="1 2">
    <name type="scientific">Luteolibacter ambystomatis</name>
    <dbReference type="NCBI Taxonomy" id="2824561"/>
    <lineage>
        <taxon>Bacteria</taxon>
        <taxon>Pseudomonadati</taxon>
        <taxon>Verrucomicrobiota</taxon>
        <taxon>Verrucomicrobiia</taxon>
        <taxon>Verrucomicrobiales</taxon>
        <taxon>Verrucomicrobiaceae</taxon>
        <taxon>Luteolibacter</taxon>
    </lineage>
</organism>
<dbReference type="RefSeq" id="WP_211631936.1">
    <property type="nucleotide sequence ID" value="NZ_CP073100.1"/>
</dbReference>
<evidence type="ECO:0000313" key="2">
    <source>
        <dbReference type="Proteomes" id="UP000676169"/>
    </source>
</evidence>
<dbReference type="KEGG" id="lamb:KBB96_02540"/>
<reference evidence="1" key="1">
    <citation type="submission" date="2021-04" db="EMBL/GenBank/DDBJ databases">
        <title>Luteolibacter sp. 32A isolated from the skin of an Anderson's salamander (Ambystoma andersonii).</title>
        <authorList>
            <person name="Spergser J."/>
            <person name="Busse H.-J."/>
        </authorList>
    </citation>
    <scope>NUCLEOTIDE SEQUENCE</scope>
    <source>
        <strain evidence="1">32A</strain>
    </source>
</reference>
<protein>
    <submittedName>
        <fullName evidence="1">Uncharacterized protein</fullName>
    </submittedName>
</protein>
<dbReference type="InterPro" id="IPR024078">
    <property type="entry name" value="LmbE-like_dom_sf"/>
</dbReference>
<name>A0A975PFT4_9BACT</name>
<evidence type="ECO:0000313" key="1">
    <source>
        <dbReference type="EMBL" id="QUE51776.1"/>
    </source>
</evidence>
<dbReference type="Proteomes" id="UP000676169">
    <property type="component" value="Chromosome"/>
</dbReference>
<sequence>MSHPTDPFSVSGAKRVVVIGHPAHELAIYGLLQRHQPHVVVITDGGGPERERQSREGLERIGLLEKATYLGYSESSFYDALLDRDDVLFARVTEDLRRELARLQPDQVFCDAIEFYNPVHDITRPMVLRALQDLPEATLYEIPLVYQKPAETESYEIQRVPEALADRRFQYHLTGEELAHKTHARDHIYLNLREQAGPEFLVITPEHLALEEIAEASGAFPEPEASGRVLRYDWRAEHLKQEGSITRAITYREHFLPAVDALLAGAPA</sequence>
<dbReference type="AlphaFoldDB" id="A0A975PFT4"/>
<gene>
    <name evidence="1" type="ORF">KBB96_02540</name>
</gene>
<dbReference type="Gene3D" id="3.40.50.10320">
    <property type="entry name" value="LmbE-like"/>
    <property type="match status" value="1"/>
</dbReference>
<proteinExistence type="predicted"/>